<protein>
    <recommendedName>
        <fullName evidence="7">Guanylate cyclase domain-containing protein</fullName>
    </recommendedName>
</protein>
<evidence type="ECO:0000256" key="2">
    <source>
        <dbReference type="ARBA" id="ARBA00022692"/>
    </source>
</evidence>
<dbReference type="GO" id="GO:0004016">
    <property type="term" value="F:adenylate cyclase activity"/>
    <property type="evidence" value="ECO:0007669"/>
    <property type="project" value="UniProtKB-ARBA"/>
</dbReference>
<dbReference type="GO" id="GO:0000166">
    <property type="term" value="F:nucleotide binding"/>
    <property type="evidence" value="ECO:0007669"/>
    <property type="project" value="UniProtKB-KW"/>
</dbReference>
<proteinExistence type="predicted"/>
<dbReference type="HOGENOM" id="CLU_1561641_0_0_5"/>
<evidence type="ECO:0000259" key="7">
    <source>
        <dbReference type="PROSITE" id="PS50125"/>
    </source>
</evidence>
<dbReference type="Gene3D" id="3.30.70.1230">
    <property type="entry name" value="Nucleotide cyclase"/>
    <property type="match status" value="1"/>
</dbReference>
<dbReference type="AlphaFoldDB" id="G9AF99"/>
<gene>
    <name evidence="8" type="ordered locus">SFHH103_05265</name>
</gene>
<comment type="subcellular location">
    <subcellularLocation>
        <location evidence="1">Membrane</location>
    </subcellularLocation>
</comment>
<dbReference type="Proteomes" id="UP000007735">
    <property type="component" value="Plasmid pSfHH103e"/>
</dbReference>
<evidence type="ECO:0000256" key="5">
    <source>
        <dbReference type="ARBA" id="ARBA00023136"/>
    </source>
</evidence>
<dbReference type="PANTHER" id="PTHR11920">
    <property type="entry name" value="GUANYLYL CYCLASE"/>
    <property type="match status" value="1"/>
</dbReference>
<dbReference type="PATRIC" id="fig|380.5.peg.4822"/>
<dbReference type="SMART" id="SM00044">
    <property type="entry name" value="CYCc"/>
    <property type="match status" value="1"/>
</dbReference>
<dbReference type="GO" id="GO:0016020">
    <property type="term" value="C:membrane"/>
    <property type="evidence" value="ECO:0007669"/>
    <property type="project" value="UniProtKB-SubCell"/>
</dbReference>
<evidence type="ECO:0000313" key="9">
    <source>
        <dbReference type="Proteomes" id="UP000007735"/>
    </source>
</evidence>
<name>G9AF99_SINF1</name>
<dbReference type="GO" id="GO:0035556">
    <property type="term" value="P:intracellular signal transduction"/>
    <property type="evidence" value="ECO:0007669"/>
    <property type="project" value="InterPro"/>
</dbReference>
<reference evidence="8 9" key="1">
    <citation type="journal article" date="2012" name="J. Bacteriol.">
        <title>Genome sequence of the soybean symbiont Sinorhizobium fredii HH103.</title>
        <authorList>
            <person name="Weidner S."/>
            <person name="Becker A."/>
            <person name="Bonilla I."/>
            <person name="Jaenicke S."/>
            <person name="Lloret J."/>
            <person name="Margaret I."/>
            <person name="Puhler A."/>
            <person name="Ruiz-Sainz J.E."/>
            <person name="Schneiker-Bekel S."/>
            <person name="Szczepanowski R."/>
            <person name="Vinardell J.M."/>
            <person name="Zehner S."/>
            <person name="Gottfert M."/>
        </authorList>
    </citation>
    <scope>NUCLEOTIDE SEQUENCE [LARGE SCALE GENOMIC DNA]</scope>
    <source>
        <strain evidence="8 9">HH103</strain>
        <plasmid evidence="9">pSfHH103e</plasmid>
    </source>
</reference>
<evidence type="ECO:0000256" key="1">
    <source>
        <dbReference type="ARBA" id="ARBA00004370"/>
    </source>
</evidence>
<dbReference type="InterPro" id="IPR050401">
    <property type="entry name" value="Cyclic_nucleotide_synthase"/>
</dbReference>
<geneLocation type="plasmid" evidence="8 9">
    <name>pSfHH103e</name>
</geneLocation>
<accession>G9AF99</accession>
<keyword evidence="3" id="KW-0547">Nucleotide-binding</keyword>
<dbReference type="CDD" id="cd07302">
    <property type="entry name" value="CHD"/>
    <property type="match status" value="1"/>
</dbReference>
<evidence type="ECO:0000256" key="4">
    <source>
        <dbReference type="ARBA" id="ARBA00022989"/>
    </source>
</evidence>
<keyword evidence="4" id="KW-1133">Transmembrane helix</keyword>
<dbReference type="SUPFAM" id="SSF55073">
    <property type="entry name" value="Nucleotide cyclase"/>
    <property type="match status" value="1"/>
</dbReference>
<feature type="domain" description="Guanylate cyclase" evidence="7">
    <location>
        <begin position="1"/>
        <end position="100"/>
    </location>
</feature>
<keyword evidence="2" id="KW-0812">Transmembrane</keyword>
<dbReference type="EMBL" id="HE616899">
    <property type="protein sequence ID" value="CCE99731.1"/>
    <property type="molecule type" value="Genomic_DNA"/>
</dbReference>
<evidence type="ECO:0000256" key="3">
    <source>
        <dbReference type="ARBA" id="ARBA00022741"/>
    </source>
</evidence>
<evidence type="ECO:0000313" key="8">
    <source>
        <dbReference type="EMBL" id="CCE99731.1"/>
    </source>
</evidence>
<keyword evidence="6" id="KW-0456">Lyase</keyword>
<dbReference type="KEGG" id="sfh:SFHH103_05265"/>
<dbReference type="InterPro" id="IPR029787">
    <property type="entry name" value="Nucleotide_cyclase"/>
</dbReference>
<dbReference type="PANTHER" id="PTHR11920:SF335">
    <property type="entry name" value="GUANYLATE CYCLASE"/>
    <property type="match status" value="1"/>
</dbReference>
<organism evidence="8 9">
    <name type="scientific">Sinorhizobium fredii (strain HH103)</name>
    <dbReference type="NCBI Taxonomy" id="1117943"/>
    <lineage>
        <taxon>Bacteria</taxon>
        <taxon>Pseudomonadati</taxon>
        <taxon>Pseudomonadota</taxon>
        <taxon>Alphaproteobacteria</taxon>
        <taxon>Hyphomicrobiales</taxon>
        <taxon>Rhizobiaceae</taxon>
        <taxon>Sinorhizobium/Ensifer group</taxon>
        <taxon>Sinorhizobium</taxon>
    </lineage>
</organism>
<dbReference type="Pfam" id="PF00211">
    <property type="entry name" value="Guanylate_cyc"/>
    <property type="match status" value="1"/>
</dbReference>
<dbReference type="GO" id="GO:0009190">
    <property type="term" value="P:cyclic nucleotide biosynthetic process"/>
    <property type="evidence" value="ECO:0007669"/>
    <property type="project" value="InterPro"/>
</dbReference>
<sequence>MEYSATSTACNRNGIEKIKTIGDCYMCATGIFPQQNHIVGIAEMGIGIVDVVNYWSEKTGYPLSVRIGICTGQVISGVIGRKRPLFDIWGQTVNIAQLMESKSTGNCILVSESTRWRLREHFTFEPVPDVRQCRRIEQGGDHVREPRAAFNVLASWAQVPDLSMRARSCAP</sequence>
<evidence type="ECO:0000256" key="6">
    <source>
        <dbReference type="ARBA" id="ARBA00023239"/>
    </source>
</evidence>
<dbReference type="InterPro" id="IPR001054">
    <property type="entry name" value="A/G_cyclase"/>
</dbReference>
<dbReference type="PROSITE" id="PS50125">
    <property type="entry name" value="GUANYLATE_CYCLASE_2"/>
    <property type="match status" value="1"/>
</dbReference>
<keyword evidence="8" id="KW-0614">Plasmid</keyword>
<keyword evidence="5" id="KW-0472">Membrane</keyword>